<comment type="catalytic activity">
    <reaction evidence="2">
        <text>8 isopentenyl diphosphate + (2E,6E)-farnesyl diphosphate = di-trans,octa-cis-undecaprenyl diphosphate + 8 diphosphate</text>
        <dbReference type="Rhea" id="RHEA:27551"/>
        <dbReference type="ChEBI" id="CHEBI:33019"/>
        <dbReference type="ChEBI" id="CHEBI:58405"/>
        <dbReference type="ChEBI" id="CHEBI:128769"/>
        <dbReference type="ChEBI" id="CHEBI:175763"/>
        <dbReference type="EC" id="2.5.1.31"/>
    </reaction>
</comment>
<dbReference type="PROSITE" id="PS01066">
    <property type="entry name" value="UPP_SYNTHASE"/>
    <property type="match status" value="1"/>
</dbReference>
<comment type="subunit">
    <text evidence="2">Homodimer.</text>
</comment>
<organism evidence="3 4">
    <name type="scientific">SAR92 clade bacterium H455</name>
    <dbReference type="NCBI Taxonomy" id="2974818"/>
    <lineage>
        <taxon>Bacteria</taxon>
        <taxon>Pseudomonadati</taxon>
        <taxon>Pseudomonadota</taxon>
        <taxon>Gammaproteobacteria</taxon>
        <taxon>Cellvibrionales</taxon>
        <taxon>Porticoccaceae</taxon>
        <taxon>SAR92 clade</taxon>
    </lineage>
</organism>
<feature type="binding site" evidence="2">
    <location>
        <position position="82"/>
    </location>
    <ligand>
        <name>substrate</name>
    </ligand>
</feature>
<evidence type="ECO:0000313" key="4">
    <source>
        <dbReference type="Proteomes" id="UP001059934"/>
    </source>
</evidence>
<feature type="binding site" evidence="2">
    <location>
        <position position="219"/>
    </location>
    <ligand>
        <name>Mg(2+)</name>
        <dbReference type="ChEBI" id="CHEBI:18420"/>
    </ligand>
</feature>
<keyword evidence="4" id="KW-1185">Reference proteome</keyword>
<evidence type="ECO:0000313" key="3">
    <source>
        <dbReference type="EMBL" id="UVW34064.1"/>
    </source>
</evidence>
<feature type="binding site" evidence="2">
    <location>
        <position position="33"/>
    </location>
    <ligand>
        <name>Mg(2+)</name>
        <dbReference type="ChEBI" id="CHEBI:18420"/>
    </ligand>
</feature>
<keyword evidence="2" id="KW-0961">Cell wall biogenesis/degradation</keyword>
<dbReference type="HAMAP" id="MF_01139">
    <property type="entry name" value="ISPT"/>
    <property type="match status" value="1"/>
</dbReference>
<keyword evidence="2" id="KW-0460">Magnesium</keyword>
<dbReference type="Gene3D" id="3.40.1180.10">
    <property type="entry name" value="Decaprenyl diphosphate synthase-like"/>
    <property type="match status" value="1"/>
</dbReference>
<protein>
    <recommendedName>
        <fullName evidence="2">Ditrans,polycis-undecaprenyl-diphosphate synthase ((2E,6E)-farnesyl-diphosphate specific)</fullName>
        <ecNumber evidence="2">2.5.1.31</ecNumber>
    </recommendedName>
    <alternativeName>
        <fullName evidence="2">Ditrans,polycis-undecaprenylcistransferase</fullName>
    </alternativeName>
    <alternativeName>
        <fullName evidence="2">Undecaprenyl diphosphate synthase</fullName>
        <shortName evidence="2">UDS</shortName>
    </alternativeName>
    <alternativeName>
        <fullName evidence="2">Undecaprenyl pyrophosphate synthase</fullName>
        <shortName evidence="2">UPP synthase</shortName>
    </alternativeName>
</protein>
<dbReference type="NCBIfam" id="TIGR00055">
    <property type="entry name" value="uppS"/>
    <property type="match status" value="1"/>
</dbReference>
<comment type="cofactor">
    <cofactor evidence="2">
        <name>Mg(2+)</name>
        <dbReference type="ChEBI" id="CHEBI:18420"/>
    </cofactor>
    <text evidence="2">Binds 2 magnesium ions per subunit.</text>
</comment>
<dbReference type="SUPFAM" id="SSF64005">
    <property type="entry name" value="Undecaprenyl diphosphate synthase"/>
    <property type="match status" value="1"/>
</dbReference>
<keyword evidence="2" id="KW-0133">Cell shape</keyword>
<feature type="binding site" evidence="2">
    <location>
        <begin position="206"/>
        <end position="208"/>
    </location>
    <ligand>
        <name>substrate</name>
    </ligand>
</feature>
<evidence type="ECO:0000256" key="2">
    <source>
        <dbReference type="HAMAP-Rule" id="MF_01139"/>
    </source>
</evidence>
<dbReference type="Pfam" id="PF01255">
    <property type="entry name" value="Prenyltransf"/>
    <property type="match status" value="1"/>
</dbReference>
<feature type="binding site" evidence="2">
    <location>
        <position position="50"/>
    </location>
    <ligand>
        <name>substrate</name>
    </ligand>
</feature>
<dbReference type="Proteomes" id="UP001059934">
    <property type="component" value="Chromosome"/>
</dbReference>
<dbReference type="InterPro" id="IPR001441">
    <property type="entry name" value="UPP_synth-like"/>
</dbReference>
<keyword evidence="1 2" id="KW-0808">Transferase</keyword>
<dbReference type="PANTHER" id="PTHR10291">
    <property type="entry name" value="DEHYDRODOLICHYL DIPHOSPHATE SYNTHASE FAMILY MEMBER"/>
    <property type="match status" value="1"/>
</dbReference>
<feature type="binding site" evidence="2">
    <location>
        <begin position="78"/>
        <end position="80"/>
    </location>
    <ligand>
        <name>substrate</name>
    </ligand>
</feature>
<dbReference type="CDD" id="cd00475">
    <property type="entry name" value="Cis_IPPS"/>
    <property type="match status" value="1"/>
</dbReference>
<dbReference type="EC" id="2.5.1.31" evidence="2"/>
<feature type="binding site" evidence="2">
    <location>
        <position position="38"/>
    </location>
    <ligand>
        <name>substrate</name>
    </ligand>
</feature>
<dbReference type="InterPro" id="IPR036424">
    <property type="entry name" value="UPP_synth-like_sf"/>
</dbReference>
<dbReference type="InterPro" id="IPR018520">
    <property type="entry name" value="UPP_synth-like_CS"/>
</dbReference>
<name>A0ABY5TPI3_9GAMM</name>
<feature type="binding site" evidence="2">
    <location>
        <begin position="34"/>
        <end position="37"/>
    </location>
    <ligand>
        <name>substrate</name>
    </ligand>
</feature>
<feature type="binding site" evidence="2">
    <location>
        <position position="84"/>
    </location>
    <ligand>
        <name>substrate</name>
    </ligand>
</feature>
<proteinExistence type="inferred from homology"/>
<accession>A0ABY5TPI3</accession>
<comment type="function">
    <text evidence="2">Catalyzes the sequential condensation of isopentenyl diphosphate (IPP) with (2E,6E)-farnesyl diphosphate (E,E-FPP) to yield (2Z,6Z,10Z,14Z,18Z,22Z,26Z,30Z,34E,38E)-undecaprenyl diphosphate (di-trans,octa-cis-UPP). UPP is the precursor of glycosyl carrier lipid in the biosynthesis of bacterial cell wall polysaccharide components such as peptidoglycan and lipopolysaccharide.</text>
</comment>
<sequence length="268" mass="29826">MADSNSKSDSSPYSGSEFDSVTHPLKHVAVIMDGNNRWAKQRGLPGVAGHEAGVERIRDILHAAKARGVEVVTLFAFSSENWKRPELEVRGLMALFSSYLKKEAKKLRDDGVRLKVVGSRSRFSDRLKRLIDDAETLTASGAFTLVLCVDYGGRWDIASATQKIAAEVQMGRLRPSDITEATVGKFLQTEGLPDPDLCVRTAGEQRISNFLLWQMAYTEFYFANCYWPDFDTAALNVAVDEYYSRQRRFGLRDAVDEEAASQGTKVGV</sequence>
<dbReference type="GO" id="GO:0016740">
    <property type="term" value="F:transferase activity"/>
    <property type="evidence" value="ECO:0007669"/>
    <property type="project" value="UniProtKB-KW"/>
</dbReference>
<feature type="active site" description="Proton acceptor" evidence="2">
    <location>
        <position position="81"/>
    </location>
</feature>
<keyword evidence="2" id="KW-0573">Peptidoglycan synthesis</keyword>
<dbReference type="PANTHER" id="PTHR10291:SF0">
    <property type="entry name" value="DEHYDRODOLICHYL DIPHOSPHATE SYNTHASE 2"/>
    <property type="match status" value="1"/>
</dbReference>
<feature type="active site" evidence="2">
    <location>
        <position position="33"/>
    </location>
</feature>
<gene>
    <name evidence="2 3" type="primary">uppS</name>
    <name evidence="3" type="ORF">NYF23_08475</name>
</gene>
<evidence type="ECO:0000256" key="1">
    <source>
        <dbReference type="ARBA" id="ARBA00022679"/>
    </source>
</evidence>
<comment type="caution">
    <text evidence="2">Lacks conserved residue(s) required for the propagation of feature annotation.</text>
</comment>
<dbReference type="EMBL" id="CP103416">
    <property type="protein sequence ID" value="UVW34064.1"/>
    <property type="molecule type" value="Genomic_DNA"/>
</dbReference>
<feature type="binding site" evidence="2">
    <location>
        <position position="200"/>
    </location>
    <ligand>
        <name>substrate</name>
    </ligand>
</feature>
<keyword evidence="2" id="KW-0479">Metal-binding</keyword>
<comment type="similarity">
    <text evidence="2">Belongs to the UPP synthase family.</text>
</comment>
<reference evidence="3" key="1">
    <citation type="submission" date="2022-08" db="EMBL/GenBank/DDBJ databases">
        <title>Catabolic pathway analysis in culturable SAR92 clade bacteria reveals their overlooked roles in DMSP degradation in coastal seas.</title>
        <authorList>
            <person name="He X."/>
            <person name="Zhang X."/>
            <person name="Zhang Y."/>
        </authorList>
    </citation>
    <scope>NUCLEOTIDE SEQUENCE</scope>
    <source>
        <strain evidence="3">H455</strain>
    </source>
</reference>